<organism evidence="7 8">
    <name type="scientific">Salinibacterium amurskyense</name>
    <dbReference type="NCBI Taxonomy" id="205941"/>
    <lineage>
        <taxon>Bacteria</taxon>
        <taxon>Bacillati</taxon>
        <taxon>Actinomycetota</taxon>
        <taxon>Actinomycetes</taxon>
        <taxon>Micrococcales</taxon>
        <taxon>Microbacteriaceae</taxon>
        <taxon>Salinibacterium</taxon>
    </lineage>
</organism>
<accession>A0A2M9D5V7</accession>
<sequence>MNQLVAPAKSLDKSKTPGALFSTLSIPIAILVLVVIGSVASPSFLTVNNLTNVLNANSAVGLIALGMTFVMVSGGLADLSVPANVAMGALVTLGAQESMGTGLAALMGLLVASMGGVVNGILIGYLRINPIIATLGTGSVLLGLSQLLVGGGIVYAQPSALSTFVKSSILGIPVFIWIFIFVALILHPLLARTSFGRWSLAVGGNYQAAQASAVPVRFTKAAAFAMTGFLAGLCGVLLALSNGQARPIIGTGYEFVAITAVVIGGTSVFGGNGSVLRTVGGVLITALIGNLIILLGFPSQATGLITGAIVLGAVGIDAYFRRKAGRL</sequence>
<evidence type="ECO:0000256" key="3">
    <source>
        <dbReference type="ARBA" id="ARBA00022692"/>
    </source>
</evidence>
<dbReference type="AlphaFoldDB" id="A0A2M9D5V7"/>
<comment type="subcellular location">
    <subcellularLocation>
        <location evidence="1">Cell membrane</location>
        <topology evidence="1">Multi-pass membrane protein</topology>
    </subcellularLocation>
</comment>
<dbReference type="GO" id="GO:0005886">
    <property type="term" value="C:plasma membrane"/>
    <property type="evidence" value="ECO:0007669"/>
    <property type="project" value="UniProtKB-SubCell"/>
</dbReference>
<evidence type="ECO:0000256" key="6">
    <source>
        <dbReference type="SAM" id="Phobius"/>
    </source>
</evidence>
<dbReference type="Proteomes" id="UP000231742">
    <property type="component" value="Unassembled WGS sequence"/>
</dbReference>
<dbReference type="RefSeq" id="WP_100387642.1">
    <property type="nucleotide sequence ID" value="NZ_BMZU01000001.1"/>
</dbReference>
<protein>
    <submittedName>
        <fullName evidence="7">Monosaccharide ABC transporter membrane protein (CUT2 family)</fullName>
    </submittedName>
</protein>
<dbReference type="CDD" id="cd06579">
    <property type="entry name" value="TM_PBP1_transp_AraH_like"/>
    <property type="match status" value="1"/>
</dbReference>
<feature type="transmembrane region" description="Helical" evidence="6">
    <location>
        <begin position="59"/>
        <end position="83"/>
    </location>
</feature>
<dbReference type="PANTHER" id="PTHR32196">
    <property type="entry name" value="ABC TRANSPORTER PERMEASE PROTEIN YPHD-RELATED-RELATED"/>
    <property type="match status" value="1"/>
</dbReference>
<evidence type="ECO:0000256" key="5">
    <source>
        <dbReference type="ARBA" id="ARBA00023136"/>
    </source>
</evidence>
<keyword evidence="4 6" id="KW-1133">Transmembrane helix</keyword>
<dbReference type="GO" id="GO:0022857">
    <property type="term" value="F:transmembrane transporter activity"/>
    <property type="evidence" value="ECO:0007669"/>
    <property type="project" value="InterPro"/>
</dbReference>
<evidence type="ECO:0000256" key="4">
    <source>
        <dbReference type="ARBA" id="ARBA00022989"/>
    </source>
</evidence>
<feature type="transmembrane region" description="Helical" evidence="6">
    <location>
        <begin position="303"/>
        <end position="320"/>
    </location>
</feature>
<gene>
    <name evidence="7" type="ORF">CLV85_0070</name>
</gene>
<evidence type="ECO:0000313" key="7">
    <source>
        <dbReference type="EMBL" id="PJJ80903.1"/>
    </source>
</evidence>
<dbReference type="EMBL" id="PGFH01000001">
    <property type="protein sequence ID" value="PJJ80903.1"/>
    <property type="molecule type" value="Genomic_DNA"/>
</dbReference>
<evidence type="ECO:0000313" key="8">
    <source>
        <dbReference type="Proteomes" id="UP000231742"/>
    </source>
</evidence>
<dbReference type="Pfam" id="PF02653">
    <property type="entry name" value="BPD_transp_2"/>
    <property type="match status" value="1"/>
</dbReference>
<dbReference type="OrthoDB" id="9808136at2"/>
<keyword evidence="5 6" id="KW-0472">Membrane</keyword>
<dbReference type="InterPro" id="IPR001851">
    <property type="entry name" value="ABC_transp_permease"/>
</dbReference>
<proteinExistence type="predicted"/>
<evidence type="ECO:0000256" key="2">
    <source>
        <dbReference type="ARBA" id="ARBA00022475"/>
    </source>
</evidence>
<reference evidence="7 8" key="1">
    <citation type="submission" date="2017-11" db="EMBL/GenBank/DDBJ databases">
        <title>Genomic Encyclopedia of Archaeal and Bacterial Type Strains, Phase II (KMG-II): From Individual Species to Whole Genera.</title>
        <authorList>
            <person name="Goeker M."/>
        </authorList>
    </citation>
    <scope>NUCLEOTIDE SEQUENCE [LARGE SCALE GENOMIC DNA]</scope>
    <source>
        <strain evidence="7 8">DSM 16400</strain>
    </source>
</reference>
<keyword evidence="8" id="KW-1185">Reference proteome</keyword>
<feature type="transmembrane region" description="Helical" evidence="6">
    <location>
        <begin position="252"/>
        <end position="271"/>
    </location>
</feature>
<keyword evidence="3 6" id="KW-0812">Transmembrane</keyword>
<name>A0A2M9D5V7_9MICO</name>
<keyword evidence="2" id="KW-1003">Cell membrane</keyword>
<feature type="transmembrane region" description="Helical" evidence="6">
    <location>
        <begin position="132"/>
        <end position="156"/>
    </location>
</feature>
<comment type="caution">
    <text evidence="7">The sequence shown here is derived from an EMBL/GenBank/DDBJ whole genome shotgun (WGS) entry which is preliminary data.</text>
</comment>
<feature type="transmembrane region" description="Helical" evidence="6">
    <location>
        <begin position="103"/>
        <end position="125"/>
    </location>
</feature>
<dbReference type="PANTHER" id="PTHR32196:SF72">
    <property type="entry name" value="RIBOSE IMPORT PERMEASE PROTEIN RBSC"/>
    <property type="match status" value="1"/>
</dbReference>
<feature type="transmembrane region" description="Helical" evidence="6">
    <location>
        <begin position="278"/>
        <end position="297"/>
    </location>
</feature>
<evidence type="ECO:0000256" key="1">
    <source>
        <dbReference type="ARBA" id="ARBA00004651"/>
    </source>
</evidence>
<feature type="transmembrane region" description="Helical" evidence="6">
    <location>
        <begin position="168"/>
        <end position="190"/>
    </location>
</feature>
<feature type="transmembrane region" description="Helical" evidence="6">
    <location>
        <begin position="221"/>
        <end position="240"/>
    </location>
</feature>
<feature type="transmembrane region" description="Helical" evidence="6">
    <location>
        <begin position="20"/>
        <end position="47"/>
    </location>
</feature>